<dbReference type="AlphaFoldDB" id="A0A3M7R947"/>
<organism evidence="1 2">
    <name type="scientific">Brachionus plicatilis</name>
    <name type="common">Marine rotifer</name>
    <name type="synonym">Brachionus muelleri</name>
    <dbReference type="NCBI Taxonomy" id="10195"/>
    <lineage>
        <taxon>Eukaryota</taxon>
        <taxon>Metazoa</taxon>
        <taxon>Spiralia</taxon>
        <taxon>Gnathifera</taxon>
        <taxon>Rotifera</taxon>
        <taxon>Eurotatoria</taxon>
        <taxon>Monogononta</taxon>
        <taxon>Pseudotrocha</taxon>
        <taxon>Ploima</taxon>
        <taxon>Brachionidae</taxon>
        <taxon>Brachionus</taxon>
    </lineage>
</organism>
<dbReference type="Proteomes" id="UP000276133">
    <property type="component" value="Unassembled WGS sequence"/>
</dbReference>
<sequence>MNFFWNTTFTFVSRTNRLKAYQILWYVNTFNLLVDQINLGNREKKIKTSHSLASDQTTALLQIKMAINQICALFGPFRKLFTYFKSGMDHYCRGRPFGGIGWIVSKKIDKLMVSEVKFHSRRISSIEIGNLTLIRVYLTSNDSTKESVIEHKIDLAELNEVTGELQRQEKLHLISGDFNSDLWRNKTHDKHFVDFLIEKDLNCLEKNFENKIAYTYTNGLHYSCIDHVVGSSHVEAMIEGAKIKKEKILFDWTNPLNQIEYTQLLEIEIIRHKLIENLNEEAEPEQPNEVQEK</sequence>
<accession>A0A3M7R947</accession>
<evidence type="ECO:0000313" key="1">
    <source>
        <dbReference type="EMBL" id="RNA19944.1"/>
    </source>
</evidence>
<dbReference type="Gene3D" id="3.60.10.10">
    <property type="entry name" value="Endonuclease/exonuclease/phosphatase"/>
    <property type="match status" value="1"/>
</dbReference>
<keyword evidence="2" id="KW-1185">Reference proteome</keyword>
<name>A0A3M7R947_BRAPC</name>
<evidence type="ECO:0008006" key="3">
    <source>
        <dbReference type="Google" id="ProtNLM"/>
    </source>
</evidence>
<dbReference type="EMBL" id="REGN01003937">
    <property type="protein sequence ID" value="RNA19944.1"/>
    <property type="molecule type" value="Genomic_DNA"/>
</dbReference>
<dbReference type="SUPFAM" id="SSF56219">
    <property type="entry name" value="DNase I-like"/>
    <property type="match status" value="1"/>
</dbReference>
<gene>
    <name evidence="1" type="ORF">BpHYR1_032062</name>
</gene>
<evidence type="ECO:0000313" key="2">
    <source>
        <dbReference type="Proteomes" id="UP000276133"/>
    </source>
</evidence>
<proteinExistence type="predicted"/>
<reference evidence="1 2" key="1">
    <citation type="journal article" date="2018" name="Sci. Rep.">
        <title>Genomic signatures of local adaptation to the degree of environmental predictability in rotifers.</title>
        <authorList>
            <person name="Franch-Gras L."/>
            <person name="Hahn C."/>
            <person name="Garcia-Roger E.M."/>
            <person name="Carmona M.J."/>
            <person name="Serra M."/>
            <person name="Gomez A."/>
        </authorList>
    </citation>
    <scope>NUCLEOTIDE SEQUENCE [LARGE SCALE GENOMIC DNA]</scope>
    <source>
        <strain evidence="1">HYR1</strain>
    </source>
</reference>
<dbReference type="InterPro" id="IPR036691">
    <property type="entry name" value="Endo/exonu/phosph_ase_sf"/>
</dbReference>
<protein>
    <recommendedName>
        <fullName evidence="3">RNA-directed DNA polymerase from mobile element jockey-like</fullName>
    </recommendedName>
</protein>
<comment type="caution">
    <text evidence="1">The sequence shown here is derived from an EMBL/GenBank/DDBJ whole genome shotgun (WGS) entry which is preliminary data.</text>
</comment>